<name>A0A6J7WI83_9CAUD</name>
<feature type="transmembrane region" description="Helical" evidence="1">
    <location>
        <begin position="12"/>
        <end position="29"/>
    </location>
</feature>
<evidence type="ECO:0000313" key="2">
    <source>
        <dbReference type="EMBL" id="CAB5216998.1"/>
    </source>
</evidence>
<accession>A0A6J7WI83</accession>
<evidence type="ECO:0000256" key="1">
    <source>
        <dbReference type="SAM" id="Phobius"/>
    </source>
</evidence>
<keyword evidence="1" id="KW-0472">Membrane</keyword>
<protein>
    <submittedName>
        <fullName evidence="2">Uncharacterized protein</fullName>
    </submittedName>
</protein>
<keyword evidence="1" id="KW-1133">Transmembrane helix</keyword>
<reference evidence="2" key="1">
    <citation type="submission" date="2020-05" db="EMBL/GenBank/DDBJ databases">
        <authorList>
            <person name="Chiriac C."/>
            <person name="Salcher M."/>
            <person name="Ghai R."/>
            <person name="Kavagutti S V."/>
        </authorList>
    </citation>
    <scope>NUCLEOTIDE SEQUENCE</scope>
</reference>
<sequence>MFNFLTHINLPPYLLFTVIVLGILTYYFHKDISKLITKKWSEDNDIKDLKSHDIFNTLERVKQEAMFLKFYSHGKYDETKSRMSSDFVIFKCDVCFDKFSEFLDNDFKNISNDELKQLMLSAMWSMHHEYVKQIKAHWIERGIDKKNVDYVIHLFENFRHDVVVSFQHRIDAIFSCEHYNTNFEKILATYNVFAMGIDLLPKDLLTTFENINGRFTDINYN</sequence>
<gene>
    <name evidence="2" type="ORF">UFOVP200_31</name>
</gene>
<keyword evidence="1" id="KW-0812">Transmembrane</keyword>
<organism evidence="2">
    <name type="scientific">uncultured Caudovirales phage</name>
    <dbReference type="NCBI Taxonomy" id="2100421"/>
    <lineage>
        <taxon>Viruses</taxon>
        <taxon>Duplodnaviria</taxon>
        <taxon>Heunggongvirae</taxon>
        <taxon>Uroviricota</taxon>
        <taxon>Caudoviricetes</taxon>
        <taxon>Peduoviridae</taxon>
        <taxon>Maltschvirus</taxon>
        <taxon>Maltschvirus maltsch</taxon>
    </lineage>
</organism>
<dbReference type="EMBL" id="LR798246">
    <property type="protein sequence ID" value="CAB5216998.1"/>
    <property type="molecule type" value="Genomic_DNA"/>
</dbReference>
<proteinExistence type="predicted"/>